<organism evidence="9 10">
    <name type="scientific">Reticulomyxa filosa</name>
    <dbReference type="NCBI Taxonomy" id="46433"/>
    <lineage>
        <taxon>Eukaryota</taxon>
        <taxon>Sar</taxon>
        <taxon>Rhizaria</taxon>
        <taxon>Retaria</taxon>
        <taxon>Foraminifera</taxon>
        <taxon>Monothalamids</taxon>
        <taxon>Reticulomyxidae</taxon>
        <taxon>Reticulomyxa</taxon>
    </lineage>
</organism>
<evidence type="ECO:0000313" key="9">
    <source>
        <dbReference type="EMBL" id="ETO21409.1"/>
    </source>
</evidence>
<keyword evidence="4" id="KW-0378">Hydrolase</keyword>
<evidence type="ECO:0000256" key="7">
    <source>
        <dbReference type="ARBA" id="ARBA00023136"/>
    </source>
</evidence>
<dbReference type="Pfam" id="PF04258">
    <property type="entry name" value="Peptidase_A22B"/>
    <property type="match status" value="1"/>
</dbReference>
<keyword evidence="7 8" id="KW-0472">Membrane</keyword>
<feature type="transmembrane region" description="Helical" evidence="8">
    <location>
        <begin position="12"/>
        <end position="28"/>
    </location>
</feature>
<keyword evidence="5" id="KW-0256">Endoplasmic reticulum</keyword>
<feature type="transmembrane region" description="Helical" evidence="8">
    <location>
        <begin position="219"/>
        <end position="244"/>
    </location>
</feature>
<comment type="caution">
    <text evidence="9">The sequence shown here is derived from an EMBL/GenBank/DDBJ whole genome shotgun (WGS) entry which is preliminary data.</text>
</comment>
<keyword evidence="3 8" id="KW-0812">Transmembrane</keyword>
<keyword evidence="6 8" id="KW-1133">Transmembrane helix</keyword>
<comment type="subcellular location">
    <subcellularLocation>
        <location evidence="1">Endoplasmic reticulum membrane</location>
        <topology evidence="1">Multi-pass membrane protein</topology>
    </subcellularLocation>
</comment>
<name>X6N6Q3_RETFI</name>
<protein>
    <submittedName>
        <fullName evidence="9">Signal peptide peptidase domain-containing protein</fullName>
    </submittedName>
</protein>
<accession>X6N6Q3</accession>
<dbReference type="GO" id="GO:0033619">
    <property type="term" value="P:membrane protein proteolysis"/>
    <property type="evidence" value="ECO:0007669"/>
    <property type="project" value="TreeGrafter"/>
</dbReference>
<evidence type="ECO:0000256" key="5">
    <source>
        <dbReference type="ARBA" id="ARBA00022824"/>
    </source>
</evidence>
<dbReference type="PANTHER" id="PTHR12174:SF23">
    <property type="entry name" value="MINOR HISTOCOMPATIBILITY ANTIGEN H13"/>
    <property type="match status" value="1"/>
</dbReference>
<evidence type="ECO:0000256" key="1">
    <source>
        <dbReference type="ARBA" id="ARBA00004477"/>
    </source>
</evidence>
<comment type="similarity">
    <text evidence="2">Belongs to the peptidase A22B family.</text>
</comment>
<keyword evidence="10" id="KW-1185">Reference proteome</keyword>
<feature type="transmembrane region" description="Helical" evidence="8">
    <location>
        <begin position="177"/>
        <end position="198"/>
    </location>
</feature>
<feature type="transmembrane region" description="Helical" evidence="8">
    <location>
        <begin position="40"/>
        <end position="60"/>
    </location>
</feature>
<evidence type="ECO:0000313" key="10">
    <source>
        <dbReference type="Proteomes" id="UP000023152"/>
    </source>
</evidence>
<feature type="transmembrane region" description="Helical" evidence="8">
    <location>
        <begin position="120"/>
        <end position="142"/>
    </location>
</feature>
<feature type="non-terminal residue" evidence="9">
    <location>
        <position position="1"/>
    </location>
</feature>
<dbReference type="GO" id="GO:0042500">
    <property type="term" value="F:aspartic endopeptidase activity, intramembrane cleaving"/>
    <property type="evidence" value="ECO:0007669"/>
    <property type="project" value="InterPro"/>
</dbReference>
<dbReference type="InterPro" id="IPR007369">
    <property type="entry name" value="Peptidase_A22B_SPP"/>
</dbReference>
<feature type="transmembrane region" description="Helical" evidence="8">
    <location>
        <begin position="149"/>
        <end position="171"/>
    </location>
</feature>
<dbReference type="SMART" id="SM00730">
    <property type="entry name" value="PSN"/>
    <property type="match status" value="1"/>
</dbReference>
<gene>
    <name evidence="9" type="ORF">RFI_15794</name>
</gene>
<evidence type="ECO:0000256" key="8">
    <source>
        <dbReference type="SAM" id="Phobius"/>
    </source>
</evidence>
<sequence>DVERLQPKDAYMFPLTSGAVLCILYGLVKYAPKWIINKILRVVFVMIGLFSIQSLLNSIFELFLPHFLSSLLNTACGSICLQSRSYCYNRITIPWPKWSHYVPSAAAKSDSEKIESKDSVTTVITIGTILEFGIAAVASLLWFRNGHYIIHNCIAASVSIQVIAFISPGSFRTATILLVYIFYDIFFVFGTDVMVTVAKNLDVPITFVFLRPTAIEKPYMLGLGDIIFPGICIALLLRFDAFLWISKSSLSTSSSSSSFPSSFYPFFCTYYVVALVAYVLSLGLCLVIMFEWKHAQYHLLPFSERNLTSSGVMKNLISIKNIETINPYTNILAFCYILLKKDSIKKKKKKNKSELITIKITFSQINKKAYVNVLFSFFGIKK</sequence>
<evidence type="ECO:0000256" key="2">
    <source>
        <dbReference type="ARBA" id="ARBA00006859"/>
    </source>
</evidence>
<dbReference type="Proteomes" id="UP000023152">
    <property type="component" value="Unassembled WGS sequence"/>
</dbReference>
<evidence type="ECO:0000256" key="4">
    <source>
        <dbReference type="ARBA" id="ARBA00022801"/>
    </source>
</evidence>
<dbReference type="AlphaFoldDB" id="X6N6Q3"/>
<dbReference type="EMBL" id="ASPP01011648">
    <property type="protein sequence ID" value="ETO21409.1"/>
    <property type="molecule type" value="Genomic_DNA"/>
</dbReference>
<proteinExistence type="inferred from homology"/>
<dbReference type="InterPro" id="IPR006639">
    <property type="entry name" value="Preselin/SPP"/>
</dbReference>
<reference evidence="9 10" key="1">
    <citation type="journal article" date="2013" name="Curr. Biol.">
        <title>The Genome of the Foraminiferan Reticulomyxa filosa.</title>
        <authorList>
            <person name="Glockner G."/>
            <person name="Hulsmann N."/>
            <person name="Schleicher M."/>
            <person name="Noegel A.A."/>
            <person name="Eichinger L."/>
            <person name="Gallinger C."/>
            <person name="Pawlowski J."/>
            <person name="Sierra R."/>
            <person name="Euteneuer U."/>
            <person name="Pillet L."/>
            <person name="Moustafa A."/>
            <person name="Platzer M."/>
            <person name="Groth M."/>
            <person name="Szafranski K."/>
            <person name="Schliwa M."/>
        </authorList>
    </citation>
    <scope>NUCLEOTIDE SEQUENCE [LARGE SCALE GENOMIC DNA]</scope>
</reference>
<evidence type="ECO:0000256" key="3">
    <source>
        <dbReference type="ARBA" id="ARBA00022692"/>
    </source>
</evidence>
<dbReference type="GO" id="GO:0098554">
    <property type="term" value="C:cytoplasmic side of endoplasmic reticulum membrane"/>
    <property type="evidence" value="ECO:0007669"/>
    <property type="project" value="TreeGrafter"/>
</dbReference>
<dbReference type="OrthoDB" id="29661at2759"/>
<dbReference type="PANTHER" id="PTHR12174">
    <property type="entry name" value="SIGNAL PEPTIDE PEPTIDASE"/>
    <property type="match status" value="1"/>
</dbReference>
<dbReference type="GO" id="GO:0098553">
    <property type="term" value="C:lumenal side of endoplasmic reticulum membrane"/>
    <property type="evidence" value="ECO:0007669"/>
    <property type="project" value="TreeGrafter"/>
</dbReference>
<feature type="transmembrane region" description="Helical" evidence="8">
    <location>
        <begin position="264"/>
        <end position="290"/>
    </location>
</feature>
<dbReference type="GO" id="GO:0006465">
    <property type="term" value="P:signal peptide processing"/>
    <property type="evidence" value="ECO:0007669"/>
    <property type="project" value="TreeGrafter"/>
</dbReference>
<evidence type="ECO:0000256" key="6">
    <source>
        <dbReference type="ARBA" id="ARBA00022989"/>
    </source>
</evidence>